<dbReference type="InterPro" id="IPR053147">
    <property type="entry name" value="Hsp_HslJ-like"/>
</dbReference>
<dbReference type="Pfam" id="PF03724">
    <property type="entry name" value="META"/>
    <property type="match status" value="1"/>
</dbReference>
<dbReference type="InterPro" id="IPR005184">
    <property type="entry name" value="DUF306_Meta_HslJ"/>
</dbReference>
<proteinExistence type="predicted"/>
<dbReference type="Proteomes" id="UP000653730">
    <property type="component" value="Unassembled WGS sequence"/>
</dbReference>
<feature type="domain" description="DUF306" evidence="2">
    <location>
        <begin position="162"/>
        <end position="264"/>
    </location>
</feature>
<accession>A0A926JNA9</accession>
<evidence type="ECO:0000313" key="4">
    <source>
        <dbReference type="Proteomes" id="UP000653730"/>
    </source>
</evidence>
<dbReference type="RefSeq" id="WP_187963599.1">
    <property type="nucleotide sequence ID" value="NZ_JACVDC010000001.1"/>
</dbReference>
<dbReference type="Gene3D" id="2.40.128.270">
    <property type="match status" value="1"/>
</dbReference>
<protein>
    <submittedName>
        <fullName evidence="3">META domain-containing protein</fullName>
    </submittedName>
</protein>
<feature type="compositionally biased region" description="Basic and acidic residues" evidence="1">
    <location>
        <begin position="23"/>
        <end position="40"/>
    </location>
</feature>
<feature type="compositionally biased region" description="Polar residues" evidence="1">
    <location>
        <begin position="41"/>
        <end position="51"/>
    </location>
</feature>
<dbReference type="InterPro" id="IPR038670">
    <property type="entry name" value="HslJ-like_sf"/>
</dbReference>
<name>A0A926JNA9_9FLAO</name>
<dbReference type="PANTHER" id="PTHR35535">
    <property type="entry name" value="HEAT SHOCK PROTEIN HSLJ"/>
    <property type="match status" value="1"/>
</dbReference>
<dbReference type="PANTHER" id="PTHR35535:SF1">
    <property type="entry name" value="HEAT SHOCK PROTEIN HSLJ"/>
    <property type="match status" value="1"/>
</dbReference>
<dbReference type="AlphaFoldDB" id="A0A926JNA9"/>
<keyword evidence="4" id="KW-1185">Reference proteome</keyword>
<comment type="caution">
    <text evidence="3">The sequence shown here is derived from an EMBL/GenBank/DDBJ whole genome shotgun (WGS) entry which is preliminary data.</text>
</comment>
<sequence length="269" mass="29831">MKSILKHCFLVVLITQISCNSNQKKDRDNTSPSPEKEKQAETIQASNNTGTPAPAYFTASGTEPFWNLEISENMIRLNTVTDSLKTPYTEPVKAMDANVKLYKVETESGQLQIEISHKECTNAMSGMTSPYTVAVGVEKGTDDAARELEGCGQYITDYRLNDLWVLEKLGNQKINEQDFDRELPSLEINSGTNEFTGFSGCNRINGVLFFEQGLLRFTDIVSTKMMCNNADKEAEFLKALESSTSYEIANNGLTLSNPSGVQAVFKKTD</sequence>
<reference evidence="3 4" key="1">
    <citation type="submission" date="2020-09" db="EMBL/GenBank/DDBJ databases">
        <title>Sinomicrobium weinanense sp. nov., a halophilic bacteria isolated from saline-alkali soil.</title>
        <authorList>
            <person name="Wu P."/>
            <person name="Ren H."/>
            <person name="Mei Y."/>
            <person name="Liang Y."/>
            <person name="Chen Z."/>
        </authorList>
    </citation>
    <scope>NUCLEOTIDE SEQUENCE [LARGE SCALE GENOMIC DNA]</scope>
    <source>
        <strain evidence="3 4">FJxs</strain>
    </source>
</reference>
<evidence type="ECO:0000313" key="3">
    <source>
        <dbReference type="EMBL" id="MBC9794445.1"/>
    </source>
</evidence>
<gene>
    <name evidence="3" type="ORF">IBL28_00585</name>
</gene>
<evidence type="ECO:0000259" key="2">
    <source>
        <dbReference type="Pfam" id="PF03724"/>
    </source>
</evidence>
<evidence type="ECO:0000256" key="1">
    <source>
        <dbReference type="SAM" id="MobiDB-lite"/>
    </source>
</evidence>
<feature type="region of interest" description="Disordered" evidence="1">
    <location>
        <begin position="21"/>
        <end position="54"/>
    </location>
</feature>
<dbReference type="EMBL" id="JACVDC010000001">
    <property type="protein sequence ID" value="MBC9794445.1"/>
    <property type="molecule type" value="Genomic_DNA"/>
</dbReference>
<organism evidence="3 4">
    <name type="scientific">Sinomicrobium weinanense</name>
    <dbReference type="NCBI Taxonomy" id="2842200"/>
    <lineage>
        <taxon>Bacteria</taxon>
        <taxon>Pseudomonadati</taxon>
        <taxon>Bacteroidota</taxon>
        <taxon>Flavobacteriia</taxon>
        <taxon>Flavobacteriales</taxon>
        <taxon>Flavobacteriaceae</taxon>
        <taxon>Sinomicrobium</taxon>
    </lineage>
</organism>